<feature type="region of interest" description="Disordered" evidence="8">
    <location>
        <begin position="322"/>
        <end position="422"/>
    </location>
</feature>
<feature type="domain" description="PDZ" evidence="10">
    <location>
        <begin position="592"/>
        <end position="662"/>
    </location>
</feature>
<feature type="domain" description="HTH myb-type" evidence="12">
    <location>
        <begin position="20"/>
        <end position="74"/>
    </location>
</feature>
<dbReference type="Gene3D" id="1.10.10.60">
    <property type="entry name" value="Homeodomain-like"/>
    <property type="match status" value="1"/>
</dbReference>
<evidence type="ECO:0000256" key="5">
    <source>
        <dbReference type="ARBA" id="ARBA00023015"/>
    </source>
</evidence>
<dbReference type="InterPro" id="IPR006447">
    <property type="entry name" value="Myb_dom_plants"/>
</dbReference>
<keyword evidence="5" id="KW-0805">Transcription regulation</keyword>
<evidence type="ECO:0000313" key="13">
    <source>
        <dbReference type="EMBL" id="KFM26480.1"/>
    </source>
</evidence>
<dbReference type="Gene3D" id="2.30.42.10">
    <property type="match status" value="1"/>
</dbReference>
<feature type="domain" description="Myb-like" evidence="9">
    <location>
        <begin position="25"/>
        <end position="70"/>
    </location>
</feature>
<dbReference type="SMART" id="SM00245">
    <property type="entry name" value="TSPc"/>
    <property type="match status" value="1"/>
</dbReference>
<dbReference type="STRING" id="3075.A0A087SL76"/>
<keyword evidence="4" id="KW-0720">Serine protease</keyword>
<dbReference type="KEGG" id="apro:F751_2698"/>
<dbReference type="InterPro" id="IPR036034">
    <property type="entry name" value="PDZ_sf"/>
</dbReference>
<keyword evidence="3" id="KW-0378">Hydrolase</keyword>
<sequence length="912" mass="96061">MTSEPSLPGSYPIKARKAYTITRPRERWTDEEHDRFVDGVRLYGRQWQKIQGHVGTKSAIQIRSHAQKFFAKVAKRGGDSLSSSCSQDWLPEDFKVPPAKTRRRGSDSSMQDVEDHAGDGAHSVLLALTNSEARKSAQSAAPPQMTLSTVVAAASAAATEAILSVLARAAPGVEAQLEANPCQNYPFCGLAPSTIRLLGRTAALQASLDDEQGRVRDALPVVPGIPGHQLPHRRWVLGGRHAHRAGRQARHEVSVPHPPRTLAIPCSGAAWEQDLYRLLAASIGGLVEASAPGLRGHNSGAVPVSAFSKAQRPLPGMALGQEVAAGSEDADSHPGSSSDDVVVLDGRGEVPRRYRSGRGDSADRVSPLPAKPSTQGPWSQGRRMLRELGADAARGKVRPEQAETAPLDSAAPTGLGARSWDDARHSSGLSAIAAACQQLSHSMHSQEITSSGQSRGGQALPPPTQLHTPLPRPLPAWGRCGVSGSLLEDRLVESAQGLEAAVGGVTSRFRASLVTKNAREAQAAQTFLDEVWEVVGTNFEDVRSRGFRREDWQAQRAAHAGIADLEEAHSVVRAALAQLHDPYSRLISRSAFAGMLKYDVSGVGLNLVTGEEYLERTNAARLEDGRRPSAGVWVLGVIQGSLAEQAGVRLGDELLEVAGHSVCASPPFKVASLLQGGSADGADLALKVAQARRLDGSVYDVSLPGKRAGPSSSPVSLELPRAPSGDAVVKLRRFDARAAADVAGALARAEAGGTGRVILDLRSNRGGLVTEGVEVASLFLAEGDVVLRSQGRGAGARPPYIARSPPATSLPLVLLVDGQTASAAEAAAGALRGNCRAVVAGRQTFGKGLIQSVYELSDGSGLVLTVGKYFTPAGVDIDREGIQPDFRSVPDQQQAEEVLRACRLERAPAASA</sequence>
<gene>
    <name evidence="13" type="ORF">F751_2698</name>
</gene>
<evidence type="ECO:0000259" key="10">
    <source>
        <dbReference type="PROSITE" id="PS50106"/>
    </source>
</evidence>
<dbReference type="PANTHER" id="PTHR32060">
    <property type="entry name" value="TAIL-SPECIFIC PROTEASE"/>
    <property type="match status" value="1"/>
</dbReference>
<dbReference type="AlphaFoldDB" id="A0A087SL76"/>
<dbReference type="CDD" id="cd07560">
    <property type="entry name" value="Peptidase_S41_CPP"/>
    <property type="match status" value="1"/>
</dbReference>
<dbReference type="SMART" id="SM00228">
    <property type="entry name" value="PDZ"/>
    <property type="match status" value="1"/>
</dbReference>
<name>A0A087SL76_AUXPR</name>
<keyword evidence="2 13" id="KW-0645">Protease</keyword>
<evidence type="ECO:0000256" key="4">
    <source>
        <dbReference type="ARBA" id="ARBA00022825"/>
    </source>
</evidence>
<feature type="compositionally biased region" description="Polar residues" evidence="8">
    <location>
        <begin position="443"/>
        <end position="453"/>
    </location>
</feature>
<dbReference type="RefSeq" id="XP_011399412.1">
    <property type="nucleotide sequence ID" value="XM_011401110.1"/>
</dbReference>
<dbReference type="OrthoDB" id="43580at2759"/>
<dbReference type="Pfam" id="PF17820">
    <property type="entry name" value="PDZ_6"/>
    <property type="match status" value="1"/>
</dbReference>
<dbReference type="CDD" id="cd00167">
    <property type="entry name" value="SANT"/>
    <property type="match status" value="1"/>
</dbReference>
<dbReference type="PROSITE" id="PS50090">
    <property type="entry name" value="MYB_LIKE"/>
    <property type="match status" value="1"/>
</dbReference>
<evidence type="ECO:0000259" key="11">
    <source>
        <dbReference type="PROSITE" id="PS51293"/>
    </source>
</evidence>
<feature type="region of interest" description="Disordered" evidence="8">
    <location>
        <begin position="92"/>
        <end position="116"/>
    </location>
</feature>
<dbReference type="InterPro" id="IPR017884">
    <property type="entry name" value="SANT_dom"/>
</dbReference>
<dbReference type="GO" id="GO:0004175">
    <property type="term" value="F:endopeptidase activity"/>
    <property type="evidence" value="ECO:0007669"/>
    <property type="project" value="TreeGrafter"/>
</dbReference>
<feature type="region of interest" description="Disordered" evidence="8">
    <location>
        <begin position="443"/>
        <end position="472"/>
    </location>
</feature>
<dbReference type="GeneID" id="23614089"/>
<dbReference type="EMBL" id="KL662128">
    <property type="protein sequence ID" value="KFM26480.1"/>
    <property type="molecule type" value="Genomic_DNA"/>
</dbReference>
<dbReference type="SMART" id="SM00717">
    <property type="entry name" value="SANT"/>
    <property type="match status" value="1"/>
</dbReference>
<feature type="domain" description="SANT" evidence="11">
    <location>
        <begin position="23"/>
        <end position="74"/>
    </location>
</feature>
<evidence type="ECO:0000256" key="8">
    <source>
        <dbReference type="SAM" id="MobiDB-lite"/>
    </source>
</evidence>
<dbReference type="Pfam" id="PF00249">
    <property type="entry name" value="Myb_DNA-binding"/>
    <property type="match status" value="1"/>
</dbReference>
<evidence type="ECO:0000256" key="7">
    <source>
        <dbReference type="ARBA" id="ARBA00023242"/>
    </source>
</evidence>
<dbReference type="PROSITE" id="PS51294">
    <property type="entry name" value="HTH_MYB"/>
    <property type="match status" value="1"/>
</dbReference>
<evidence type="ECO:0000259" key="9">
    <source>
        <dbReference type="PROSITE" id="PS50090"/>
    </source>
</evidence>
<keyword evidence="14" id="KW-1185">Reference proteome</keyword>
<dbReference type="GO" id="GO:0006508">
    <property type="term" value="P:proteolysis"/>
    <property type="evidence" value="ECO:0007669"/>
    <property type="project" value="UniProtKB-KW"/>
</dbReference>
<feature type="compositionally biased region" description="Basic and acidic residues" evidence="8">
    <location>
        <begin position="346"/>
        <end position="363"/>
    </location>
</feature>
<accession>A0A087SL76</accession>
<dbReference type="InterPro" id="IPR017930">
    <property type="entry name" value="Myb_dom"/>
</dbReference>
<dbReference type="InterPro" id="IPR005151">
    <property type="entry name" value="Tail-specific_protease"/>
</dbReference>
<evidence type="ECO:0000256" key="2">
    <source>
        <dbReference type="ARBA" id="ARBA00022670"/>
    </source>
</evidence>
<evidence type="ECO:0000259" key="12">
    <source>
        <dbReference type="PROSITE" id="PS51294"/>
    </source>
</evidence>
<keyword evidence="6" id="KW-0804">Transcription</keyword>
<dbReference type="InterPro" id="IPR001005">
    <property type="entry name" value="SANT/Myb"/>
</dbReference>
<evidence type="ECO:0000256" key="1">
    <source>
        <dbReference type="ARBA" id="ARBA00009179"/>
    </source>
</evidence>
<dbReference type="GO" id="GO:0008236">
    <property type="term" value="F:serine-type peptidase activity"/>
    <property type="evidence" value="ECO:0007669"/>
    <property type="project" value="UniProtKB-KW"/>
</dbReference>
<dbReference type="Pfam" id="PF03572">
    <property type="entry name" value="Peptidase_S41"/>
    <property type="match status" value="1"/>
</dbReference>
<dbReference type="MEROPS" id="S41.A02"/>
<comment type="similarity">
    <text evidence="1">Belongs to the peptidase S41A family.</text>
</comment>
<evidence type="ECO:0000313" key="14">
    <source>
        <dbReference type="Proteomes" id="UP000028924"/>
    </source>
</evidence>
<evidence type="ECO:0000256" key="3">
    <source>
        <dbReference type="ARBA" id="ARBA00022801"/>
    </source>
</evidence>
<dbReference type="InterPro" id="IPR029045">
    <property type="entry name" value="ClpP/crotonase-like_dom_sf"/>
</dbReference>
<dbReference type="InterPro" id="IPR004447">
    <property type="entry name" value="Peptidase_S41A"/>
</dbReference>
<dbReference type="GO" id="GO:0003677">
    <property type="term" value="F:DNA binding"/>
    <property type="evidence" value="ECO:0007669"/>
    <property type="project" value="InterPro"/>
</dbReference>
<dbReference type="InterPro" id="IPR009057">
    <property type="entry name" value="Homeodomain-like_sf"/>
</dbReference>
<dbReference type="PROSITE" id="PS50106">
    <property type="entry name" value="PDZ"/>
    <property type="match status" value="1"/>
</dbReference>
<keyword evidence="7" id="KW-0539">Nucleus</keyword>
<reference evidence="13 14" key="1">
    <citation type="journal article" date="2014" name="BMC Genomics">
        <title>Oil accumulation mechanisms of the oleaginous microalga Chlorella protothecoides revealed through its genome, transcriptomes, and proteomes.</title>
        <authorList>
            <person name="Gao C."/>
            <person name="Wang Y."/>
            <person name="Shen Y."/>
            <person name="Yan D."/>
            <person name="He X."/>
            <person name="Dai J."/>
            <person name="Wu Q."/>
        </authorList>
    </citation>
    <scope>NUCLEOTIDE SEQUENCE [LARGE SCALE GENOMIC DNA]</scope>
    <source>
        <strain evidence="13 14">0710</strain>
    </source>
</reference>
<dbReference type="SUPFAM" id="SSF46689">
    <property type="entry name" value="Homeodomain-like"/>
    <property type="match status" value="1"/>
</dbReference>
<dbReference type="Proteomes" id="UP000028924">
    <property type="component" value="Unassembled WGS sequence"/>
</dbReference>
<dbReference type="SUPFAM" id="SSF52096">
    <property type="entry name" value="ClpP/crotonase"/>
    <property type="match status" value="1"/>
</dbReference>
<feature type="compositionally biased region" description="Basic and acidic residues" evidence="8">
    <location>
        <begin position="384"/>
        <end position="401"/>
    </location>
</feature>
<dbReference type="InterPro" id="IPR001478">
    <property type="entry name" value="PDZ"/>
</dbReference>
<proteinExistence type="inferred from homology"/>
<dbReference type="Gene3D" id="3.90.226.10">
    <property type="entry name" value="2-enoyl-CoA Hydratase, Chain A, domain 1"/>
    <property type="match status" value="1"/>
</dbReference>
<dbReference type="Gene3D" id="3.30.750.44">
    <property type="match status" value="1"/>
</dbReference>
<protein>
    <submittedName>
        <fullName evidence="13">Carboxyl-terminal-processing protease</fullName>
    </submittedName>
</protein>
<dbReference type="PROSITE" id="PS51293">
    <property type="entry name" value="SANT"/>
    <property type="match status" value="1"/>
</dbReference>
<dbReference type="SUPFAM" id="SSF50156">
    <property type="entry name" value="PDZ domain-like"/>
    <property type="match status" value="1"/>
</dbReference>
<organism evidence="13 14">
    <name type="scientific">Auxenochlorella protothecoides</name>
    <name type="common">Green microalga</name>
    <name type="synonym">Chlorella protothecoides</name>
    <dbReference type="NCBI Taxonomy" id="3075"/>
    <lineage>
        <taxon>Eukaryota</taxon>
        <taxon>Viridiplantae</taxon>
        <taxon>Chlorophyta</taxon>
        <taxon>core chlorophytes</taxon>
        <taxon>Trebouxiophyceae</taxon>
        <taxon>Chlorellales</taxon>
        <taxon>Chlorellaceae</taxon>
        <taxon>Auxenochlorella</taxon>
    </lineage>
</organism>
<feature type="compositionally biased region" description="Pro residues" evidence="8">
    <location>
        <begin position="460"/>
        <end position="472"/>
    </location>
</feature>
<dbReference type="InterPro" id="IPR041489">
    <property type="entry name" value="PDZ_6"/>
</dbReference>
<dbReference type="NCBIfam" id="TIGR01557">
    <property type="entry name" value="myb_SHAQKYF"/>
    <property type="match status" value="1"/>
</dbReference>
<dbReference type="eggNOG" id="KOG0724">
    <property type="taxonomic scope" value="Eukaryota"/>
</dbReference>
<evidence type="ECO:0000256" key="6">
    <source>
        <dbReference type="ARBA" id="ARBA00023163"/>
    </source>
</evidence>
<dbReference type="PANTHER" id="PTHR32060:SF22">
    <property type="entry name" value="CARBOXYL-TERMINAL-PROCESSING PEPTIDASE 3, CHLOROPLASTIC"/>
    <property type="match status" value="1"/>
</dbReference>